<dbReference type="PANTHER" id="PTHR33924:SF5">
    <property type="entry name" value="CATION-TRANSPORTING ATPASE"/>
    <property type="match status" value="1"/>
</dbReference>
<feature type="region of interest" description="Disordered" evidence="2">
    <location>
        <begin position="1"/>
        <end position="50"/>
    </location>
</feature>
<feature type="coiled-coil region" evidence="1">
    <location>
        <begin position="217"/>
        <end position="251"/>
    </location>
</feature>
<feature type="compositionally biased region" description="Basic and acidic residues" evidence="2">
    <location>
        <begin position="41"/>
        <end position="50"/>
    </location>
</feature>
<comment type="caution">
    <text evidence="3">The sequence shown here is derived from an EMBL/GenBank/DDBJ whole genome shotgun (WGS) entry which is preliminary data.</text>
</comment>
<evidence type="ECO:0000313" key="3">
    <source>
        <dbReference type="EMBL" id="KAF2560552.1"/>
    </source>
</evidence>
<evidence type="ECO:0000256" key="1">
    <source>
        <dbReference type="SAM" id="Coils"/>
    </source>
</evidence>
<accession>A0A8S9HUD4</accession>
<protein>
    <submittedName>
        <fullName evidence="3">Uncharacterized protein</fullName>
    </submittedName>
</protein>
<dbReference type="PANTHER" id="PTHR33924">
    <property type="entry name" value="CATION-TRANSPORTING ATPASE"/>
    <property type="match status" value="1"/>
</dbReference>
<proteinExistence type="predicted"/>
<evidence type="ECO:0000256" key="2">
    <source>
        <dbReference type="SAM" id="MobiDB-lite"/>
    </source>
</evidence>
<dbReference type="AlphaFoldDB" id="A0A8S9HUD4"/>
<feature type="compositionally biased region" description="Low complexity" evidence="2">
    <location>
        <begin position="17"/>
        <end position="28"/>
    </location>
</feature>
<dbReference type="EMBL" id="QGKY02001250">
    <property type="protein sequence ID" value="KAF2560552.1"/>
    <property type="molecule type" value="Genomic_DNA"/>
</dbReference>
<keyword evidence="1" id="KW-0175">Coiled coil</keyword>
<sequence length="300" mass="33572">MKLWEAMKQNGFLSNPHGGVSASSSHGGIPAPPRKRGRRSKSNDATDMVKKRKVEIARKEEAERFARLAAPSGLLNELNPGIINHVRNKRQVLSIIQSIVKSDKDSTRHRKKNLEDSYSMRYREEKCVDGEFSEDNDTTAGKYSENASSLSSEEAAGLNHASVLTVKALRRSKKRVRAVVTTELPFLIMKEFPADQENDPNLLINGASRSSTVDNHKNRWMALFNQLEQTLSEEEKQLENWLNQVRELQSHCDRGLQNLSLSSGQNFLQLGMPLHSRAGDALLSDKDFVVRAAAASIYST</sequence>
<feature type="non-terminal residue" evidence="3">
    <location>
        <position position="1"/>
    </location>
</feature>
<name>A0A8S9HUD4_BRACR</name>
<gene>
    <name evidence="3" type="ORF">F2Q70_00014070</name>
</gene>
<organism evidence="3">
    <name type="scientific">Brassica cretica</name>
    <name type="common">Mustard</name>
    <dbReference type="NCBI Taxonomy" id="69181"/>
    <lineage>
        <taxon>Eukaryota</taxon>
        <taxon>Viridiplantae</taxon>
        <taxon>Streptophyta</taxon>
        <taxon>Embryophyta</taxon>
        <taxon>Tracheophyta</taxon>
        <taxon>Spermatophyta</taxon>
        <taxon>Magnoliopsida</taxon>
        <taxon>eudicotyledons</taxon>
        <taxon>Gunneridae</taxon>
        <taxon>Pentapetalae</taxon>
        <taxon>rosids</taxon>
        <taxon>malvids</taxon>
        <taxon>Brassicales</taxon>
        <taxon>Brassicaceae</taxon>
        <taxon>Brassiceae</taxon>
        <taxon>Brassica</taxon>
    </lineage>
</organism>
<reference evidence="3" key="1">
    <citation type="submission" date="2019-12" db="EMBL/GenBank/DDBJ databases">
        <title>Genome sequencing and annotation of Brassica cretica.</title>
        <authorList>
            <person name="Studholme D.J."/>
            <person name="Sarris P.F."/>
        </authorList>
    </citation>
    <scope>NUCLEOTIDE SEQUENCE</scope>
    <source>
        <strain evidence="3">PFS-102/07</strain>
        <tissue evidence="3">Leaf</tissue>
    </source>
</reference>